<comment type="caution">
    <text evidence="4">The sequence shown here is derived from an EMBL/GenBank/DDBJ whole genome shotgun (WGS) entry which is preliminary data.</text>
</comment>
<dbReference type="InterPro" id="IPR005133">
    <property type="entry name" value="PhaG_MnhG_YufB"/>
</dbReference>
<gene>
    <name evidence="4" type="ORF">HNR70_002943</name>
</gene>
<proteinExistence type="inferred from homology"/>
<dbReference type="Pfam" id="PF03334">
    <property type="entry name" value="PhaG_MnhG_YufB"/>
    <property type="match status" value="1"/>
</dbReference>
<keyword evidence="3" id="KW-0472">Membrane</keyword>
<protein>
    <submittedName>
        <fullName evidence="4">Multicomponent Na+:H+ antiporter subunit G</fullName>
    </submittedName>
</protein>
<evidence type="ECO:0000313" key="5">
    <source>
        <dbReference type="Proteomes" id="UP000588158"/>
    </source>
</evidence>
<sequence>MSVLTVIAYVLILAGAVVFAGAGAGLLKFRDAYMRASAVGTAAGLGIALVTIGAVLTMPTTANLVKAAVAVVLQLATAAVGSTIIARAAVNSGHAFAPGTSLIDLDEADAKLAGMPLTEESGPRPSGETSEGPPL</sequence>
<evidence type="ECO:0000256" key="3">
    <source>
        <dbReference type="SAM" id="Phobius"/>
    </source>
</evidence>
<keyword evidence="3" id="KW-0812">Transmembrane</keyword>
<evidence type="ECO:0000313" key="4">
    <source>
        <dbReference type="EMBL" id="MBB5833130.1"/>
    </source>
</evidence>
<comment type="similarity">
    <text evidence="1">Belongs to the CPA3 antiporters (TC 2.A.63) subunit G family.</text>
</comment>
<feature type="transmembrane region" description="Helical" evidence="3">
    <location>
        <begin position="39"/>
        <end position="58"/>
    </location>
</feature>
<reference evidence="4 5" key="1">
    <citation type="submission" date="2020-08" db="EMBL/GenBank/DDBJ databases">
        <title>Sequencing the genomes of 1000 actinobacteria strains.</title>
        <authorList>
            <person name="Klenk H.-P."/>
        </authorList>
    </citation>
    <scope>NUCLEOTIDE SEQUENCE [LARGE SCALE GENOMIC DNA]</scope>
    <source>
        <strain evidence="4 5">DSM 28796</strain>
    </source>
</reference>
<feature type="transmembrane region" description="Helical" evidence="3">
    <location>
        <begin position="64"/>
        <end position="86"/>
    </location>
</feature>
<keyword evidence="5" id="KW-1185">Reference proteome</keyword>
<dbReference type="PANTHER" id="PTHR34703:SF1">
    <property type="entry name" value="ANTIPORTER SUBUNIT MNHG2-RELATED"/>
    <property type="match status" value="1"/>
</dbReference>
<name>A0A841AIM6_9MICO</name>
<organism evidence="4 5">
    <name type="scientific">Brachybacterium aquaticum</name>
    <dbReference type="NCBI Taxonomy" id="1432564"/>
    <lineage>
        <taxon>Bacteria</taxon>
        <taxon>Bacillati</taxon>
        <taxon>Actinomycetota</taxon>
        <taxon>Actinomycetes</taxon>
        <taxon>Micrococcales</taxon>
        <taxon>Dermabacteraceae</taxon>
        <taxon>Brachybacterium</taxon>
    </lineage>
</organism>
<dbReference type="GO" id="GO:0015385">
    <property type="term" value="F:sodium:proton antiporter activity"/>
    <property type="evidence" value="ECO:0007669"/>
    <property type="project" value="TreeGrafter"/>
</dbReference>
<feature type="region of interest" description="Disordered" evidence="2">
    <location>
        <begin position="114"/>
        <end position="135"/>
    </location>
</feature>
<dbReference type="AlphaFoldDB" id="A0A841AIM6"/>
<dbReference type="RefSeq" id="WP_184326337.1">
    <property type="nucleotide sequence ID" value="NZ_JACHLZ010000001.1"/>
</dbReference>
<evidence type="ECO:0000256" key="1">
    <source>
        <dbReference type="ARBA" id="ARBA00008404"/>
    </source>
</evidence>
<dbReference type="EMBL" id="JACHLZ010000001">
    <property type="protein sequence ID" value="MBB5833130.1"/>
    <property type="molecule type" value="Genomic_DNA"/>
</dbReference>
<evidence type="ECO:0000256" key="2">
    <source>
        <dbReference type="SAM" id="MobiDB-lite"/>
    </source>
</evidence>
<dbReference type="Proteomes" id="UP000588158">
    <property type="component" value="Unassembled WGS sequence"/>
</dbReference>
<keyword evidence="3" id="KW-1133">Transmembrane helix</keyword>
<accession>A0A841AIM6</accession>
<dbReference type="PANTHER" id="PTHR34703">
    <property type="entry name" value="ANTIPORTER SUBUNIT MNHG2-RELATED"/>
    <property type="match status" value="1"/>
</dbReference>
<feature type="transmembrane region" description="Helical" evidence="3">
    <location>
        <begin position="6"/>
        <end position="27"/>
    </location>
</feature>